<evidence type="ECO:0000259" key="3">
    <source>
        <dbReference type="PROSITE" id="PS50887"/>
    </source>
</evidence>
<dbReference type="Gene3D" id="3.30.70.270">
    <property type="match status" value="2"/>
</dbReference>
<dbReference type="NCBIfam" id="TIGR00254">
    <property type="entry name" value="GGDEF"/>
    <property type="match status" value="2"/>
</dbReference>
<dbReference type="InterPro" id="IPR001633">
    <property type="entry name" value="EAL_dom"/>
</dbReference>
<dbReference type="InterPro" id="IPR035965">
    <property type="entry name" value="PAS-like_dom_sf"/>
</dbReference>
<dbReference type="PROSITE" id="PS50112">
    <property type="entry name" value="PAS"/>
    <property type="match status" value="1"/>
</dbReference>
<comment type="caution">
    <text evidence="4">The sequence shown here is derived from an EMBL/GenBank/DDBJ whole genome shotgun (WGS) entry which is preliminary data.</text>
</comment>
<proteinExistence type="predicted"/>
<dbReference type="InterPro" id="IPR035919">
    <property type="entry name" value="EAL_sf"/>
</dbReference>
<dbReference type="SMART" id="SM00052">
    <property type="entry name" value="EAL"/>
    <property type="match status" value="1"/>
</dbReference>
<dbReference type="PROSITE" id="PS50887">
    <property type="entry name" value="GGDEF"/>
    <property type="match status" value="2"/>
</dbReference>
<dbReference type="SMART" id="SM00267">
    <property type="entry name" value="GGDEF"/>
    <property type="match status" value="2"/>
</dbReference>
<dbReference type="InterPro" id="IPR029787">
    <property type="entry name" value="Nucleotide_cyclase"/>
</dbReference>
<feature type="domain" description="GGDEF" evidence="3">
    <location>
        <begin position="288"/>
        <end position="420"/>
    </location>
</feature>
<dbReference type="Gene3D" id="3.30.450.20">
    <property type="entry name" value="PAS domain"/>
    <property type="match status" value="2"/>
</dbReference>
<dbReference type="EMBL" id="PDYG01000100">
    <property type="protein sequence ID" value="PHU36917.1"/>
    <property type="molecule type" value="Genomic_DNA"/>
</dbReference>
<accession>A0A2G3E0V1</accession>
<dbReference type="SUPFAM" id="SSF55073">
    <property type="entry name" value="Nucleotide cyclase"/>
    <property type="match status" value="2"/>
</dbReference>
<sequence>MELNVLEKMCLPIASAIILRDQFWKYVDVNEQFVSLLGYTREEFLKMPVDDIIYDRNNREFLNGDMEQAMQGKIMESDIRCRHRNGTECWVHGCVRVFEQRDDQTLFIATYIPITKQKEAEAAAILLQHKYDLISQTTGEIPFDLDLSNWTVLVSNGFNSVRDEAHQFTGEDYYIPFEESLSMVHPMDRDEYRRLMKEAASKVVTGMLESRINIALPGEKANFQWFRMYYRSICNEDGKMVRVIGRSYNVDEDKLNREAARRDYLTNFFTKGEIIKAINHQIESNPEMSYVMMVIDIDNFKSINDTFGHTFGDSVISDNANTIRSVLPSNALLGRVGGDEFVALLLDCTIERAGARAQELCAAIAKDYTGAGVVRHISASIGLAEYGRHGDNYEEMFEMADGAMYRVKQKGKSNYQVANKRDHKKLEMRVKETADSRVNLDKEGQQFMIFAVNLMIHARNIDGSLNMLLKRITSQFNFDHILLFENVMNQNYMILSNYQSEQLTFHEKSTFKKDSLIQGGERVNDLQIIAGDEAQNCILFQELYEENDLEMPKNLSIGVAKYEHIGDRDGFVFFMSENENFEWTESLCSLLVELMRIISIFVSLRFRVDESKAEIRHIQRRDQLTGLYNFEPFKVKAVAHIESATENNVFALEYLDINNFGYINENYGYKVGDTVLKGLAEDLKNQPYFVSGCRIYSDFFLILYVGETVESLLADIRAQHRRFTNMHNFQYPSSGMGISSGIYVVDRESPDMEVAFENAILAWKQSKKERKNEMHIFTSDLRKARNREQQILGEFYEALYRDDFQPYLQPKFELGTRKVYGAEILARWRKPTGEIIPPGEFIEPLERIGYITELDFYMFEELLRNLTRWSKQGKPALIYSTNFSGRHFENGGKDFMNRIRTLLAKYPVNPNYIELEITEGVLIKEKAVVFECMQSLRELGFRVSIDDFGSGYSSLSTLFEIPADVVKMDKSFIDVELNDHRKDLLSEFCRLINVAGKESVFEGIEEDEQEAFLMDCGYNRGQGFVLSKPVPIMEFEKLYLSES</sequence>
<evidence type="ECO:0000313" key="4">
    <source>
        <dbReference type="EMBL" id="PHU36917.1"/>
    </source>
</evidence>
<dbReference type="Pfam" id="PF00563">
    <property type="entry name" value="EAL"/>
    <property type="match status" value="1"/>
</dbReference>
<dbReference type="AlphaFoldDB" id="A0A2G3E0V1"/>
<keyword evidence="5" id="KW-1185">Reference proteome</keyword>
<dbReference type="RefSeq" id="WP_099386642.1">
    <property type="nucleotide sequence ID" value="NZ_JANSWH010000062.1"/>
</dbReference>
<evidence type="ECO:0000259" key="1">
    <source>
        <dbReference type="PROSITE" id="PS50112"/>
    </source>
</evidence>
<dbReference type="InterPro" id="IPR043128">
    <property type="entry name" value="Rev_trsase/Diguanyl_cyclase"/>
</dbReference>
<dbReference type="InterPro" id="IPR052155">
    <property type="entry name" value="Biofilm_reg_signaling"/>
</dbReference>
<protein>
    <recommendedName>
        <fullName evidence="6">Diguanylate cyclase</fullName>
    </recommendedName>
</protein>
<evidence type="ECO:0008006" key="6">
    <source>
        <dbReference type="Google" id="ProtNLM"/>
    </source>
</evidence>
<dbReference type="PANTHER" id="PTHR44757:SF2">
    <property type="entry name" value="BIOFILM ARCHITECTURE MAINTENANCE PROTEIN MBAA"/>
    <property type="match status" value="1"/>
</dbReference>
<reference evidence="4 5" key="2">
    <citation type="submission" date="2017-10" db="EMBL/GenBank/DDBJ databases">
        <authorList>
            <person name="Banno H."/>
            <person name="Chua N.-H."/>
        </authorList>
    </citation>
    <scope>NUCLEOTIDE SEQUENCE [LARGE SCALE GENOMIC DNA]</scope>
    <source>
        <strain evidence="4 5">JK623</strain>
    </source>
</reference>
<dbReference type="InterPro" id="IPR000014">
    <property type="entry name" value="PAS"/>
</dbReference>
<evidence type="ECO:0000259" key="2">
    <source>
        <dbReference type="PROSITE" id="PS50883"/>
    </source>
</evidence>
<dbReference type="Pfam" id="PF00990">
    <property type="entry name" value="GGDEF"/>
    <property type="match status" value="2"/>
</dbReference>
<dbReference type="InterPro" id="IPR013655">
    <property type="entry name" value="PAS_fold_3"/>
</dbReference>
<dbReference type="SUPFAM" id="SSF55785">
    <property type="entry name" value="PYP-like sensor domain (PAS domain)"/>
    <property type="match status" value="1"/>
</dbReference>
<dbReference type="Gene3D" id="3.20.20.450">
    <property type="entry name" value="EAL domain"/>
    <property type="match status" value="1"/>
</dbReference>
<name>A0A2G3E0V1_9FIRM</name>
<feature type="domain" description="EAL" evidence="2">
    <location>
        <begin position="788"/>
        <end position="1043"/>
    </location>
</feature>
<dbReference type="PROSITE" id="PS50883">
    <property type="entry name" value="EAL"/>
    <property type="match status" value="1"/>
</dbReference>
<dbReference type="CDD" id="cd01948">
    <property type="entry name" value="EAL"/>
    <property type="match status" value="1"/>
</dbReference>
<dbReference type="CDD" id="cd00130">
    <property type="entry name" value="PAS"/>
    <property type="match status" value="1"/>
</dbReference>
<dbReference type="CDD" id="cd01949">
    <property type="entry name" value="GGDEF"/>
    <property type="match status" value="1"/>
</dbReference>
<feature type="domain" description="PAS" evidence="1">
    <location>
        <begin position="1"/>
        <end position="73"/>
    </location>
</feature>
<reference evidence="4 5" key="1">
    <citation type="submission" date="2017-10" db="EMBL/GenBank/DDBJ databases">
        <title>Resolving the taxonomy of Roseburia spp., Eubacterium rectale and Agathobacter spp. through phylogenomic analysis.</title>
        <authorList>
            <person name="Sheridan P.O."/>
            <person name="Walker A.W."/>
            <person name="Duncan S.H."/>
            <person name="Scott K.P."/>
            <person name="Toole P.W.O."/>
            <person name="Luis P."/>
            <person name="Flint H.J."/>
        </authorList>
    </citation>
    <scope>NUCLEOTIDE SEQUENCE [LARGE SCALE GENOMIC DNA]</scope>
    <source>
        <strain evidence="4 5">JK623</strain>
    </source>
</reference>
<dbReference type="PANTHER" id="PTHR44757">
    <property type="entry name" value="DIGUANYLATE CYCLASE DGCP"/>
    <property type="match status" value="1"/>
</dbReference>
<dbReference type="SUPFAM" id="SSF141868">
    <property type="entry name" value="EAL domain-like"/>
    <property type="match status" value="1"/>
</dbReference>
<dbReference type="NCBIfam" id="TIGR00229">
    <property type="entry name" value="sensory_box"/>
    <property type="match status" value="1"/>
</dbReference>
<feature type="domain" description="GGDEF" evidence="3">
    <location>
        <begin position="648"/>
        <end position="779"/>
    </location>
</feature>
<dbReference type="Proteomes" id="UP000224563">
    <property type="component" value="Unassembled WGS sequence"/>
</dbReference>
<evidence type="ECO:0000313" key="5">
    <source>
        <dbReference type="Proteomes" id="UP000224563"/>
    </source>
</evidence>
<organism evidence="4 5">
    <name type="scientific">Agathobacter ruminis</name>
    <dbReference type="NCBI Taxonomy" id="1712665"/>
    <lineage>
        <taxon>Bacteria</taxon>
        <taxon>Bacillati</taxon>
        <taxon>Bacillota</taxon>
        <taxon>Clostridia</taxon>
        <taxon>Lachnospirales</taxon>
        <taxon>Lachnospiraceae</taxon>
        <taxon>Agathobacter</taxon>
    </lineage>
</organism>
<dbReference type="Pfam" id="PF08447">
    <property type="entry name" value="PAS_3"/>
    <property type="match status" value="1"/>
</dbReference>
<gene>
    <name evidence="4" type="ORF">CSX02_10455</name>
</gene>
<dbReference type="InterPro" id="IPR000160">
    <property type="entry name" value="GGDEF_dom"/>
</dbReference>